<comment type="caution">
    <text evidence="1">The sequence shown here is derived from an EMBL/GenBank/DDBJ whole genome shotgun (WGS) entry which is preliminary data.</text>
</comment>
<protein>
    <submittedName>
        <fullName evidence="1">Uncharacterized protein</fullName>
    </submittedName>
</protein>
<name>A0A443Q2V2_9MAGN</name>
<keyword evidence="2" id="KW-1185">Reference proteome</keyword>
<dbReference type="Proteomes" id="UP000283530">
    <property type="component" value="Unassembled WGS sequence"/>
</dbReference>
<dbReference type="AlphaFoldDB" id="A0A443Q2V2"/>
<proteinExistence type="predicted"/>
<evidence type="ECO:0000313" key="1">
    <source>
        <dbReference type="EMBL" id="RWR97363.1"/>
    </source>
</evidence>
<dbReference type="EMBL" id="QPKB01000013">
    <property type="protein sequence ID" value="RWR97363.1"/>
    <property type="molecule type" value="Genomic_DNA"/>
</dbReference>
<organism evidence="1 2">
    <name type="scientific">Cinnamomum micranthum f. kanehirae</name>
    <dbReference type="NCBI Taxonomy" id="337451"/>
    <lineage>
        <taxon>Eukaryota</taxon>
        <taxon>Viridiplantae</taxon>
        <taxon>Streptophyta</taxon>
        <taxon>Embryophyta</taxon>
        <taxon>Tracheophyta</taxon>
        <taxon>Spermatophyta</taxon>
        <taxon>Magnoliopsida</taxon>
        <taxon>Magnoliidae</taxon>
        <taxon>Laurales</taxon>
        <taxon>Lauraceae</taxon>
        <taxon>Cinnamomum</taxon>
    </lineage>
</organism>
<evidence type="ECO:0000313" key="2">
    <source>
        <dbReference type="Proteomes" id="UP000283530"/>
    </source>
</evidence>
<gene>
    <name evidence="1" type="ORF">CKAN_02679200</name>
</gene>
<reference evidence="1 2" key="1">
    <citation type="journal article" date="2019" name="Nat. Plants">
        <title>Stout camphor tree genome fills gaps in understanding of flowering plant genome evolution.</title>
        <authorList>
            <person name="Chaw S.M."/>
            <person name="Liu Y.C."/>
            <person name="Wu Y.W."/>
            <person name="Wang H.Y."/>
            <person name="Lin C.I."/>
            <person name="Wu C.S."/>
            <person name="Ke H.M."/>
            <person name="Chang L.Y."/>
            <person name="Hsu C.Y."/>
            <person name="Yang H.T."/>
            <person name="Sudianto E."/>
            <person name="Hsu M.H."/>
            <person name="Wu K.P."/>
            <person name="Wang L.N."/>
            <person name="Leebens-Mack J.H."/>
            <person name="Tsai I.J."/>
        </authorList>
    </citation>
    <scope>NUCLEOTIDE SEQUENCE [LARGE SCALE GENOMIC DNA]</scope>
    <source>
        <strain evidence="2">cv. Chaw 1501</strain>
        <tissue evidence="1">Young leaves</tissue>
    </source>
</reference>
<accession>A0A443Q2V2</accession>
<sequence length="87" mass="9742">MFSGWWSIVSGCDYATNIAQLNIYHLSPVVRTLGTLVPSELQEEPASPANLIFCAGVWVALRQEGKRRSPQSLNIGRRRSHEDCPRC</sequence>